<dbReference type="EMBL" id="CP170721">
    <property type="protein sequence ID" value="XIA20463.1"/>
    <property type="molecule type" value="Genomic_DNA"/>
</dbReference>
<dbReference type="NCBIfam" id="TIGR00434">
    <property type="entry name" value="cysH"/>
    <property type="match status" value="1"/>
</dbReference>
<dbReference type="PANTHER" id="PTHR46509">
    <property type="entry name" value="PHOSPHOADENOSINE PHOSPHOSULFATE REDUCTASE"/>
    <property type="match status" value="1"/>
</dbReference>
<proteinExistence type="inferred from homology"/>
<protein>
    <recommendedName>
        <fullName evidence="3">Phosphoadenosine 5'-phosphosulfate reductase</fullName>
        <shortName evidence="3">PAPS reductase</shortName>
        <ecNumber evidence="3">1.8.4.8</ecNumber>
    </recommendedName>
    <alternativeName>
        <fullName evidence="3">3'-phosphoadenylylsulfate reductase</fullName>
    </alternativeName>
    <alternativeName>
        <fullName evidence="3">PAPS reductase, thioredoxin dependent</fullName>
    </alternativeName>
    <alternativeName>
        <fullName evidence="3">PAPS sulfotransferase</fullName>
    </alternativeName>
    <alternativeName>
        <fullName evidence="3">PAdoPS reductase</fullName>
    </alternativeName>
</protein>
<dbReference type="PIRSF" id="PIRSF000857">
    <property type="entry name" value="PAPS_reductase"/>
    <property type="match status" value="1"/>
</dbReference>
<comment type="catalytic activity">
    <reaction evidence="3">
        <text>[thioredoxin]-disulfide + sulfite + adenosine 3',5'-bisphosphate + 2 H(+) = [thioredoxin]-dithiol + 3'-phosphoadenylyl sulfate</text>
        <dbReference type="Rhea" id="RHEA:11724"/>
        <dbReference type="Rhea" id="RHEA-COMP:10698"/>
        <dbReference type="Rhea" id="RHEA-COMP:10700"/>
        <dbReference type="ChEBI" id="CHEBI:15378"/>
        <dbReference type="ChEBI" id="CHEBI:17359"/>
        <dbReference type="ChEBI" id="CHEBI:29950"/>
        <dbReference type="ChEBI" id="CHEBI:50058"/>
        <dbReference type="ChEBI" id="CHEBI:58339"/>
        <dbReference type="ChEBI" id="CHEBI:58343"/>
        <dbReference type="EC" id="1.8.4.8"/>
    </reaction>
</comment>
<evidence type="ECO:0000256" key="3">
    <source>
        <dbReference type="HAMAP-Rule" id="MF_00063"/>
    </source>
</evidence>
<dbReference type="NCBIfam" id="NF002537">
    <property type="entry name" value="PRK02090.1"/>
    <property type="match status" value="1"/>
</dbReference>
<evidence type="ECO:0000313" key="5">
    <source>
        <dbReference type="EMBL" id="XIA20463.1"/>
    </source>
</evidence>
<dbReference type="GO" id="GO:0070814">
    <property type="term" value="P:hydrogen sulfide biosynthetic process"/>
    <property type="evidence" value="ECO:0007669"/>
    <property type="project" value="UniProtKB-UniRule"/>
</dbReference>
<dbReference type="RefSeq" id="WP_395121383.1">
    <property type="nucleotide sequence ID" value="NZ_CP170721.1"/>
</dbReference>
<evidence type="ECO:0000256" key="1">
    <source>
        <dbReference type="ARBA" id="ARBA00009732"/>
    </source>
</evidence>
<feature type="domain" description="Phosphoadenosine phosphosulphate reductase" evidence="4">
    <location>
        <begin position="39"/>
        <end position="210"/>
    </location>
</feature>
<comment type="similarity">
    <text evidence="1 3">Belongs to the PAPS reductase family. CysH subfamily.</text>
</comment>
<dbReference type="InterPro" id="IPR002500">
    <property type="entry name" value="PAPS_reduct_dom"/>
</dbReference>
<dbReference type="NCBIfam" id="TIGR02057">
    <property type="entry name" value="PAPS_reductase"/>
    <property type="match status" value="1"/>
</dbReference>
<accession>A0AB74UUU8</accession>
<dbReference type="GO" id="GO:0004604">
    <property type="term" value="F:phosphoadenylyl-sulfate reductase (thioredoxin) activity"/>
    <property type="evidence" value="ECO:0007669"/>
    <property type="project" value="UniProtKB-UniRule"/>
</dbReference>
<dbReference type="EC" id="1.8.4.8" evidence="3"/>
<dbReference type="InterPro" id="IPR004511">
    <property type="entry name" value="PAPS/APS_Rdtase"/>
</dbReference>
<dbReference type="PANTHER" id="PTHR46509:SF1">
    <property type="entry name" value="PHOSPHOADENOSINE PHOSPHOSULFATE REDUCTASE"/>
    <property type="match status" value="1"/>
</dbReference>
<reference evidence="5" key="1">
    <citation type="submission" date="2024-10" db="EMBL/GenBank/DDBJ databases">
        <authorList>
            <person name="Lesea H.P."/>
            <person name="Kuehl J.V."/>
            <person name="Chandonia J.-M."/>
        </authorList>
    </citation>
    <scope>NUCLEOTIDE SEQUENCE</scope>
    <source>
        <strain evidence="5">FW102-FHT14D07</strain>
    </source>
</reference>
<feature type="active site" description="Nucleophile; cysteine thiosulfonate intermediate" evidence="3">
    <location>
        <position position="230"/>
    </location>
</feature>
<comment type="caution">
    <text evidence="3">Lacks conserved residue(s) required for the propagation of feature annotation.</text>
</comment>
<name>A0AB74UUU8_9GAMM</name>
<dbReference type="HAMAP" id="MF_00063">
    <property type="entry name" value="CysH"/>
    <property type="match status" value="1"/>
</dbReference>
<comment type="pathway">
    <text evidence="3">Sulfur metabolism; hydrogen sulfide biosynthesis; sulfite from sulfate: step 3/3.</text>
</comment>
<dbReference type="Gene3D" id="3.40.50.620">
    <property type="entry name" value="HUPs"/>
    <property type="match status" value="1"/>
</dbReference>
<dbReference type="Pfam" id="PF01507">
    <property type="entry name" value="PAPS_reduct"/>
    <property type="match status" value="1"/>
</dbReference>
<dbReference type="CDD" id="cd23945">
    <property type="entry name" value="PAPS_reductase"/>
    <property type="match status" value="1"/>
</dbReference>
<dbReference type="InterPro" id="IPR011800">
    <property type="entry name" value="PAPS_reductase_CysH"/>
</dbReference>
<organism evidence="5">
    <name type="scientific">Rhodanobacter sp. FW102-FHT14D07</name>
    <dbReference type="NCBI Taxonomy" id="3351462"/>
    <lineage>
        <taxon>Bacteria</taxon>
        <taxon>Pseudomonadati</taxon>
        <taxon>Pseudomonadota</taxon>
        <taxon>Gammaproteobacteria</taxon>
        <taxon>Lysobacterales</taxon>
        <taxon>Rhodanobacteraceae</taxon>
        <taxon>Rhodanobacter</taxon>
    </lineage>
</organism>
<dbReference type="InterPro" id="IPR014729">
    <property type="entry name" value="Rossmann-like_a/b/a_fold"/>
</dbReference>
<dbReference type="SUPFAM" id="SSF52402">
    <property type="entry name" value="Adenine nucleotide alpha hydrolases-like"/>
    <property type="match status" value="1"/>
</dbReference>
<evidence type="ECO:0000259" key="4">
    <source>
        <dbReference type="Pfam" id="PF01507"/>
    </source>
</evidence>
<keyword evidence="3" id="KW-0963">Cytoplasm</keyword>
<sequence>MPVDTAPDAQALAGINAMLAKRSAAQRVAWALEHLPGEHVLSSSFGAQAAVSLHLVSRQRPDIPVILIDTGYLFPETYHFVDQLTARLGLNLKVYQSPLSPARMEARHGQLWRQGVSGIDQYNRVRKIEPMQRALDELHAGSWIAGLRRQQSRSRAAIDFLELRHGRWKLHPLADWSDRDVGHYLSRHRLPYHPLWEQGYVSIGDHHTSRRWEPGMDPEETRFFGLKRECGLHGIA</sequence>
<evidence type="ECO:0000256" key="2">
    <source>
        <dbReference type="ARBA" id="ARBA00023002"/>
    </source>
</evidence>
<dbReference type="GO" id="GO:0019379">
    <property type="term" value="P:sulfate assimilation, phosphoadenylyl sulfate reduction by phosphoadenylyl-sulfate reductase (thioredoxin)"/>
    <property type="evidence" value="ECO:0007669"/>
    <property type="project" value="UniProtKB-UniRule"/>
</dbReference>
<dbReference type="GO" id="GO:0005737">
    <property type="term" value="C:cytoplasm"/>
    <property type="evidence" value="ECO:0007669"/>
    <property type="project" value="UniProtKB-SubCell"/>
</dbReference>
<comment type="function">
    <text evidence="3">Catalyzes the formation of sulfite from phosphoadenosine 5'-phosphosulfate (PAPS) using thioredoxin as an electron donor.</text>
</comment>
<dbReference type="AlphaFoldDB" id="A0AB74UUU8"/>
<gene>
    <name evidence="3" type="primary">cysH</name>
    <name evidence="5" type="ORF">ACFYG5_07630</name>
</gene>
<comment type="subcellular location">
    <subcellularLocation>
        <location evidence="3">Cytoplasm</location>
    </subcellularLocation>
</comment>
<keyword evidence="2 3" id="KW-0560">Oxidoreductase</keyword>